<comment type="caution">
    <text evidence="2">The sequence shown here is derived from an EMBL/GenBank/DDBJ whole genome shotgun (WGS) entry which is preliminary data.</text>
</comment>
<feature type="transmembrane region" description="Helical" evidence="1">
    <location>
        <begin position="21"/>
        <end position="45"/>
    </location>
</feature>
<sequence length="53" mass="5801">MNLKSASDSSFVIQRLASKGGGSYSSIFIVVNYLIKTLILLASLYKQLSYVVL</sequence>
<evidence type="ECO:0000313" key="2">
    <source>
        <dbReference type="EMBL" id="KAG0576818.1"/>
    </source>
</evidence>
<protein>
    <submittedName>
        <fullName evidence="2">Uncharacterized protein</fullName>
    </submittedName>
</protein>
<dbReference type="Proteomes" id="UP000822688">
    <property type="component" value="Chromosome 5"/>
</dbReference>
<dbReference type="EMBL" id="CM026425">
    <property type="protein sequence ID" value="KAG0576818.1"/>
    <property type="molecule type" value="Genomic_DNA"/>
</dbReference>
<gene>
    <name evidence="2" type="ORF">KC19_5G109900</name>
</gene>
<keyword evidence="1" id="KW-1133">Transmembrane helix</keyword>
<evidence type="ECO:0000313" key="3">
    <source>
        <dbReference type="Proteomes" id="UP000822688"/>
    </source>
</evidence>
<keyword evidence="1" id="KW-0472">Membrane</keyword>
<keyword evidence="3" id="KW-1185">Reference proteome</keyword>
<keyword evidence="1" id="KW-0812">Transmembrane</keyword>
<proteinExistence type="predicted"/>
<evidence type="ECO:0000256" key="1">
    <source>
        <dbReference type="SAM" id="Phobius"/>
    </source>
</evidence>
<dbReference type="AlphaFoldDB" id="A0A8T0I2N1"/>
<organism evidence="2 3">
    <name type="scientific">Ceratodon purpureus</name>
    <name type="common">Fire moss</name>
    <name type="synonym">Dicranum purpureum</name>
    <dbReference type="NCBI Taxonomy" id="3225"/>
    <lineage>
        <taxon>Eukaryota</taxon>
        <taxon>Viridiplantae</taxon>
        <taxon>Streptophyta</taxon>
        <taxon>Embryophyta</taxon>
        <taxon>Bryophyta</taxon>
        <taxon>Bryophytina</taxon>
        <taxon>Bryopsida</taxon>
        <taxon>Dicranidae</taxon>
        <taxon>Pseudoditrichales</taxon>
        <taxon>Ditrichaceae</taxon>
        <taxon>Ceratodon</taxon>
    </lineage>
</organism>
<name>A0A8T0I2N1_CERPU</name>
<accession>A0A8T0I2N1</accession>
<reference evidence="2" key="1">
    <citation type="submission" date="2020-06" db="EMBL/GenBank/DDBJ databases">
        <title>WGS assembly of Ceratodon purpureus strain R40.</title>
        <authorList>
            <person name="Carey S.B."/>
            <person name="Jenkins J."/>
            <person name="Shu S."/>
            <person name="Lovell J.T."/>
            <person name="Sreedasyam A."/>
            <person name="Maumus F."/>
            <person name="Tiley G.P."/>
            <person name="Fernandez-Pozo N."/>
            <person name="Barry K."/>
            <person name="Chen C."/>
            <person name="Wang M."/>
            <person name="Lipzen A."/>
            <person name="Daum C."/>
            <person name="Saski C.A."/>
            <person name="Payton A.C."/>
            <person name="Mcbreen J.C."/>
            <person name="Conrad R.E."/>
            <person name="Kollar L.M."/>
            <person name="Olsson S."/>
            <person name="Huttunen S."/>
            <person name="Landis J.B."/>
            <person name="Wickett N.J."/>
            <person name="Johnson M.G."/>
            <person name="Rensing S.A."/>
            <person name="Grimwood J."/>
            <person name="Schmutz J."/>
            <person name="Mcdaniel S.F."/>
        </authorList>
    </citation>
    <scope>NUCLEOTIDE SEQUENCE</scope>
    <source>
        <strain evidence="2">R40</strain>
    </source>
</reference>